<feature type="region of interest" description="Disordered" evidence="1">
    <location>
        <begin position="1"/>
        <end position="20"/>
    </location>
</feature>
<dbReference type="RefSeq" id="WP_358364759.1">
    <property type="nucleotide sequence ID" value="NZ_JBEZFP010000229.1"/>
</dbReference>
<evidence type="ECO:0008006" key="4">
    <source>
        <dbReference type="Google" id="ProtNLM"/>
    </source>
</evidence>
<accession>A0ABV3DWB5</accession>
<dbReference type="EMBL" id="JBEZFP010000229">
    <property type="protein sequence ID" value="MEU8140033.1"/>
    <property type="molecule type" value="Genomic_DNA"/>
</dbReference>
<sequence length="144" mass="15632">MGEKGGFDERHAYDPKASPISGEALHPLTAGLYIDDKEAREPNGDVFYGYLRFTASDRVTSVTSSGTVEQVARWFGPENKQCSQGVYELEGNAISFAVTSSSGTVLYNGTVGPGALTLRLDSRSLINGHRAHRTYHFAQADFPD</sequence>
<name>A0ABV3DWB5_9ACTN</name>
<keyword evidence="3" id="KW-1185">Reference proteome</keyword>
<proteinExistence type="predicted"/>
<organism evidence="2 3">
    <name type="scientific">Streptodolium elevatio</name>
    <dbReference type="NCBI Taxonomy" id="3157996"/>
    <lineage>
        <taxon>Bacteria</taxon>
        <taxon>Bacillati</taxon>
        <taxon>Actinomycetota</taxon>
        <taxon>Actinomycetes</taxon>
        <taxon>Kitasatosporales</taxon>
        <taxon>Streptomycetaceae</taxon>
        <taxon>Streptodolium</taxon>
    </lineage>
</organism>
<dbReference type="Proteomes" id="UP001551482">
    <property type="component" value="Unassembled WGS sequence"/>
</dbReference>
<feature type="compositionally biased region" description="Basic and acidic residues" evidence="1">
    <location>
        <begin position="1"/>
        <end position="14"/>
    </location>
</feature>
<evidence type="ECO:0000313" key="3">
    <source>
        <dbReference type="Proteomes" id="UP001551482"/>
    </source>
</evidence>
<evidence type="ECO:0000313" key="2">
    <source>
        <dbReference type="EMBL" id="MEU8140033.1"/>
    </source>
</evidence>
<gene>
    <name evidence="2" type="ORF">AB0C36_41895</name>
</gene>
<protein>
    <recommendedName>
        <fullName evidence="4">Lipocalin-like domain-containing protein</fullName>
    </recommendedName>
</protein>
<comment type="caution">
    <text evidence="2">The sequence shown here is derived from an EMBL/GenBank/DDBJ whole genome shotgun (WGS) entry which is preliminary data.</text>
</comment>
<reference evidence="2 3" key="1">
    <citation type="submission" date="2024-06" db="EMBL/GenBank/DDBJ databases">
        <title>The Natural Products Discovery Center: Release of the First 8490 Sequenced Strains for Exploring Actinobacteria Biosynthetic Diversity.</title>
        <authorList>
            <person name="Kalkreuter E."/>
            <person name="Kautsar S.A."/>
            <person name="Yang D."/>
            <person name="Bader C.D."/>
            <person name="Teijaro C.N."/>
            <person name="Fluegel L."/>
            <person name="Davis C.M."/>
            <person name="Simpson J.R."/>
            <person name="Lauterbach L."/>
            <person name="Steele A.D."/>
            <person name="Gui C."/>
            <person name="Meng S."/>
            <person name="Li G."/>
            <person name="Viehrig K."/>
            <person name="Ye F."/>
            <person name="Su P."/>
            <person name="Kiefer A.F."/>
            <person name="Nichols A."/>
            <person name="Cepeda A.J."/>
            <person name="Yan W."/>
            <person name="Fan B."/>
            <person name="Jiang Y."/>
            <person name="Adhikari A."/>
            <person name="Zheng C.-J."/>
            <person name="Schuster L."/>
            <person name="Cowan T.M."/>
            <person name="Smanski M.J."/>
            <person name="Chevrette M.G."/>
            <person name="De Carvalho L.P.S."/>
            <person name="Shen B."/>
        </authorList>
    </citation>
    <scope>NUCLEOTIDE SEQUENCE [LARGE SCALE GENOMIC DNA]</scope>
    <source>
        <strain evidence="2 3">NPDC048946</strain>
    </source>
</reference>
<evidence type="ECO:0000256" key="1">
    <source>
        <dbReference type="SAM" id="MobiDB-lite"/>
    </source>
</evidence>